<name>A0ACA9L5W4_9GLOM</name>
<proteinExistence type="predicted"/>
<gene>
    <name evidence="1" type="ORF">SPELUC_LOCUS3550</name>
</gene>
<accession>A0ACA9L5W4</accession>
<feature type="non-terminal residue" evidence="1">
    <location>
        <position position="475"/>
    </location>
</feature>
<evidence type="ECO:0000313" key="2">
    <source>
        <dbReference type="Proteomes" id="UP000789366"/>
    </source>
</evidence>
<comment type="caution">
    <text evidence="1">The sequence shown here is derived from an EMBL/GenBank/DDBJ whole genome shotgun (WGS) entry which is preliminary data.</text>
</comment>
<protein>
    <submittedName>
        <fullName evidence="1">9677_t:CDS:1</fullName>
    </submittedName>
</protein>
<reference evidence="1" key="1">
    <citation type="submission" date="2021-06" db="EMBL/GenBank/DDBJ databases">
        <authorList>
            <person name="Kallberg Y."/>
            <person name="Tangrot J."/>
            <person name="Rosling A."/>
        </authorList>
    </citation>
    <scope>NUCLEOTIDE SEQUENCE</scope>
    <source>
        <strain evidence="1">28 12/20/2015</strain>
    </source>
</reference>
<dbReference type="Proteomes" id="UP000789366">
    <property type="component" value="Unassembled WGS sequence"/>
</dbReference>
<evidence type="ECO:0000313" key="1">
    <source>
        <dbReference type="EMBL" id="CAG8512663.1"/>
    </source>
</evidence>
<dbReference type="EMBL" id="CAJVPW010002756">
    <property type="protein sequence ID" value="CAG8512663.1"/>
    <property type="molecule type" value="Genomic_DNA"/>
</dbReference>
<keyword evidence="2" id="KW-1185">Reference proteome</keyword>
<organism evidence="1 2">
    <name type="scientific">Cetraspora pellucida</name>
    <dbReference type="NCBI Taxonomy" id="1433469"/>
    <lineage>
        <taxon>Eukaryota</taxon>
        <taxon>Fungi</taxon>
        <taxon>Fungi incertae sedis</taxon>
        <taxon>Mucoromycota</taxon>
        <taxon>Glomeromycotina</taxon>
        <taxon>Glomeromycetes</taxon>
        <taxon>Diversisporales</taxon>
        <taxon>Gigasporaceae</taxon>
        <taxon>Cetraspora</taxon>
    </lineage>
</organism>
<sequence length="475" mass="51737">MPLQVHHNFIILKWLFIISILLSLIQSVSSYPNPVSNVDPRFGHTATLINDTIYFVGGRTNDNVFTADFISLNISLEFQINLPPWMELDSTGMPRTIFHSAVSSGLNNSKIVVFGGTVDDPASAAMTSLTIYDPSSSLWTPQIISSTPTRRHSHSAVIIPNKIMLIYGGEVTPTTGNSFDVDELWGFNYISLSGWQGFPSLANYPGVRERHTASVIGNKMIILGGSDGKSSVSMSNIYIFDSDTIDWSSVTAIGQVPSPREAHSAVASSNNSTVFGDVAVLDTTNWNWVATPTNNTPTARFLHTATIIGANMIIAFGRTTPGRGSGTIDNHIYCLNLLNWTWVDRYVPLSFPPNQPLIKSPSSTTRTSSTSNQTPTSSNSSISGAQMIMIPKELAIGLLVLLILLYIEQSTQPQNSIFVNRLLGNTSDNDIKPSDPDNGKRRSVKFSETNTTIPVYTKGHHPQGSVEVELGDTNE</sequence>